<proteinExistence type="predicted"/>
<protein>
    <submittedName>
        <fullName evidence="2">Uncharacterized protein</fullName>
    </submittedName>
</protein>
<accession>A0A2D3UYH2</accession>
<evidence type="ECO:0000313" key="3">
    <source>
        <dbReference type="Proteomes" id="UP000225277"/>
    </source>
</evidence>
<feature type="chain" id="PRO_5013857775" evidence="1">
    <location>
        <begin position="20"/>
        <end position="254"/>
    </location>
</feature>
<feature type="signal peptide" evidence="1">
    <location>
        <begin position="1"/>
        <end position="19"/>
    </location>
</feature>
<evidence type="ECO:0000256" key="1">
    <source>
        <dbReference type="SAM" id="SignalP"/>
    </source>
</evidence>
<keyword evidence="3" id="KW-1185">Reference proteome</keyword>
<dbReference type="Proteomes" id="UP000225277">
    <property type="component" value="Unassembled WGS sequence"/>
</dbReference>
<reference evidence="2 3" key="1">
    <citation type="submission" date="2016-03" db="EMBL/GenBank/DDBJ databases">
        <authorList>
            <person name="Ploux O."/>
        </authorList>
    </citation>
    <scope>NUCLEOTIDE SEQUENCE [LARGE SCALE GENOMIC DNA]</scope>
    <source>
        <strain evidence="2 3">URUG2</strain>
    </source>
</reference>
<dbReference type="AlphaFoldDB" id="A0A2D3UYH2"/>
<organism evidence="2 3">
    <name type="scientific">Ramularia collo-cygni</name>
    <dbReference type="NCBI Taxonomy" id="112498"/>
    <lineage>
        <taxon>Eukaryota</taxon>
        <taxon>Fungi</taxon>
        <taxon>Dikarya</taxon>
        <taxon>Ascomycota</taxon>
        <taxon>Pezizomycotina</taxon>
        <taxon>Dothideomycetes</taxon>
        <taxon>Dothideomycetidae</taxon>
        <taxon>Mycosphaerellales</taxon>
        <taxon>Mycosphaerellaceae</taxon>
        <taxon>Ramularia</taxon>
    </lineage>
</organism>
<dbReference type="EMBL" id="FJUY01000007">
    <property type="protein sequence ID" value="CZT19415.1"/>
    <property type="molecule type" value="Genomic_DNA"/>
</dbReference>
<dbReference type="RefSeq" id="XP_023626305.1">
    <property type="nucleotide sequence ID" value="XM_023770537.1"/>
</dbReference>
<dbReference type="STRING" id="112498.A0A2D3UYH2"/>
<evidence type="ECO:0000313" key="2">
    <source>
        <dbReference type="EMBL" id="CZT19415.1"/>
    </source>
</evidence>
<keyword evidence="1" id="KW-0732">Signal</keyword>
<dbReference type="OrthoDB" id="4820608at2759"/>
<name>A0A2D3UYH2_9PEZI</name>
<dbReference type="GeneID" id="35600429"/>
<gene>
    <name evidence="2" type="ORF">RCC_05266</name>
</gene>
<sequence>MQFLSTVLPVLGFASTVLAAPGYGAPAPAYGAPAPAYGKPAPTYCATKSVTLTKTATKTATKTTTATVTQTAKATPSCTSITANFDDVSLELLNLVSVTQLGLYKGIDYSSLSLVGLGDPPLLGLSAHSGSQGAGFGPVNLLTQGKPFLYANGVDYVDLQSFYFGCVLADSTSIVSVPTSCSITVAGFRNGAQVATQDFSFAPDSLLASEMHLATLSAAFTNLDYVSVINQGILSVLELVAFDDVSYKLCTYQN</sequence>